<name>A0ABS3JPJ5_9BACT</name>
<proteinExistence type="predicted"/>
<dbReference type="EMBL" id="JAFMYW010000009">
    <property type="protein sequence ID" value="MBO0951922.1"/>
    <property type="molecule type" value="Genomic_DNA"/>
</dbReference>
<evidence type="ECO:0000259" key="1">
    <source>
        <dbReference type="PROSITE" id="PS51725"/>
    </source>
</evidence>
<dbReference type="Proteomes" id="UP000664628">
    <property type="component" value="Unassembled WGS sequence"/>
</dbReference>
<protein>
    <submittedName>
        <fullName evidence="2">Antibiotic biosynthesis monooxygenase</fullName>
    </submittedName>
</protein>
<reference evidence="2 3" key="1">
    <citation type="submission" date="2021-03" db="EMBL/GenBank/DDBJ databases">
        <title>Fibrella sp. HMF5405 genome sequencing and assembly.</title>
        <authorList>
            <person name="Kang H."/>
            <person name="Kim H."/>
            <person name="Bae S."/>
            <person name="Joh K."/>
        </authorList>
    </citation>
    <scope>NUCLEOTIDE SEQUENCE [LARGE SCALE GENOMIC DNA]</scope>
    <source>
        <strain evidence="2 3">HMF5405</strain>
    </source>
</reference>
<sequence>MILEHALITVQAGREAQFEAEFPKAKAIISQANGFVDLQLRRGIESPGTYLLLIHWQTLEDHTVSFRQSELFTQWRAIIGPFFASPPVVDHFSPLT</sequence>
<organism evidence="2 3">
    <name type="scientific">Fibrella forsythiae</name>
    <dbReference type="NCBI Taxonomy" id="2817061"/>
    <lineage>
        <taxon>Bacteria</taxon>
        <taxon>Pseudomonadati</taxon>
        <taxon>Bacteroidota</taxon>
        <taxon>Cytophagia</taxon>
        <taxon>Cytophagales</taxon>
        <taxon>Spirosomataceae</taxon>
        <taxon>Fibrella</taxon>
    </lineage>
</organism>
<keyword evidence="2" id="KW-0560">Oxidoreductase</keyword>
<dbReference type="InterPro" id="IPR007138">
    <property type="entry name" value="ABM_dom"/>
</dbReference>
<keyword evidence="3" id="KW-1185">Reference proteome</keyword>
<dbReference type="InterPro" id="IPR011008">
    <property type="entry name" value="Dimeric_a/b-barrel"/>
</dbReference>
<feature type="domain" description="ABM" evidence="1">
    <location>
        <begin position="2"/>
        <end position="92"/>
    </location>
</feature>
<dbReference type="Gene3D" id="3.30.70.100">
    <property type="match status" value="1"/>
</dbReference>
<accession>A0ABS3JPJ5</accession>
<dbReference type="SUPFAM" id="SSF54909">
    <property type="entry name" value="Dimeric alpha+beta barrel"/>
    <property type="match status" value="1"/>
</dbReference>
<evidence type="ECO:0000313" key="3">
    <source>
        <dbReference type="Proteomes" id="UP000664628"/>
    </source>
</evidence>
<evidence type="ECO:0000313" key="2">
    <source>
        <dbReference type="EMBL" id="MBO0951922.1"/>
    </source>
</evidence>
<dbReference type="RefSeq" id="WP_207331874.1">
    <property type="nucleotide sequence ID" value="NZ_JAFMYW010000009.1"/>
</dbReference>
<gene>
    <name evidence="2" type="ORF">J2I46_25285</name>
</gene>
<dbReference type="GO" id="GO:0004497">
    <property type="term" value="F:monooxygenase activity"/>
    <property type="evidence" value="ECO:0007669"/>
    <property type="project" value="UniProtKB-KW"/>
</dbReference>
<keyword evidence="2" id="KW-0503">Monooxygenase</keyword>
<comment type="caution">
    <text evidence="2">The sequence shown here is derived from an EMBL/GenBank/DDBJ whole genome shotgun (WGS) entry which is preliminary data.</text>
</comment>
<dbReference type="PROSITE" id="PS51725">
    <property type="entry name" value="ABM"/>
    <property type="match status" value="1"/>
</dbReference>
<dbReference type="Pfam" id="PF03992">
    <property type="entry name" value="ABM"/>
    <property type="match status" value="1"/>
</dbReference>